<evidence type="ECO:0000259" key="1">
    <source>
        <dbReference type="Pfam" id="PF00857"/>
    </source>
</evidence>
<protein>
    <recommendedName>
        <fullName evidence="1">Isochorismatase-like domain-containing protein</fullName>
    </recommendedName>
</protein>
<gene>
    <name evidence="2" type="ORF">S06H3_30406</name>
</gene>
<dbReference type="SUPFAM" id="SSF52499">
    <property type="entry name" value="Isochorismatase-like hydrolases"/>
    <property type="match status" value="1"/>
</dbReference>
<comment type="caution">
    <text evidence="2">The sequence shown here is derived from an EMBL/GenBank/DDBJ whole genome shotgun (WGS) entry which is preliminary data.</text>
</comment>
<organism evidence="2">
    <name type="scientific">marine sediment metagenome</name>
    <dbReference type="NCBI Taxonomy" id="412755"/>
    <lineage>
        <taxon>unclassified sequences</taxon>
        <taxon>metagenomes</taxon>
        <taxon>ecological metagenomes</taxon>
    </lineage>
</organism>
<feature type="domain" description="Isochorismatase-like" evidence="1">
    <location>
        <begin position="1"/>
        <end position="95"/>
    </location>
</feature>
<accession>X1NPA9</accession>
<dbReference type="InterPro" id="IPR000868">
    <property type="entry name" value="Isochorismatase-like_dom"/>
</dbReference>
<dbReference type="EMBL" id="BARV01017903">
    <property type="protein sequence ID" value="GAI28635.1"/>
    <property type="molecule type" value="Genomic_DNA"/>
</dbReference>
<dbReference type="Pfam" id="PF00857">
    <property type="entry name" value="Isochorismatase"/>
    <property type="match status" value="1"/>
</dbReference>
<sequence length="129" mass="14884">WAVEIVEELKPQPGEMVIQKFSHDPFYRPDLDQLLNTLVTDPTRCCAIVTGGLVNICIYHAVMGFHLRNYWTVVPVDSVYYTSDAEYYRALEQFSHPAYPNVFLSRSDLIEFSHYRLQSTPVLKPSEPS</sequence>
<dbReference type="Gene3D" id="3.40.50.850">
    <property type="entry name" value="Isochorismatase-like"/>
    <property type="match status" value="1"/>
</dbReference>
<dbReference type="AlphaFoldDB" id="X1NPA9"/>
<name>X1NPA9_9ZZZZ</name>
<dbReference type="InterPro" id="IPR036380">
    <property type="entry name" value="Isochorismatase-like_sf"/>
</dbReference>
<evidence type="ECO:0000313" key="2">
    <source>
        <dbReference type="EMBL" id="GAI28635.1"/>
    </source>
</evidence>
<proteinExistence type="predicted"/>
<feature type="non-terminal residue" evidence="2">
    <location>
        <position position="1"/>
    </location>
</feature>
<reference evidence="2" key="1">
    <citation type="journal article" date="2014" name="Front. Microbiol.">
        <title>High frequency of phylogenetically diverse reductive dehalogenase-homologous genes in deep subseafloor sedimentary metagenomes.</title>
        <authorList>
            <person name="Kawai M."/>
            <person name="Futagami T."/>
            <person name="Toyoda A."/>
            <person name="Takaki Y."/>
            <person name="Nishi S."/>
            <person name="Hori S."/>
            <person name="Arai W."/>
            <person name="Tsubouchi T."/>
            <person name="Morono Y."/>
            <person name="Uchiyama I."/>
            <person name="Ito T."/>
            <person name="Fujiyama A."/>
            <person name="Inagaki F."/>
            <person name="Takami H."/>
        </authorList>
    </citation>
    <scope>NUCLEOTIDE SEQUENCE</scope>
    <source>
        <strain evidence="2">Expedition CK06-06</strain>
    </source>
</reference>